<keyword evidence="3" id="KW-0805">Transcription regulation</keyword>
<evidence type="ECO:0000256" key="7">
    <source>
        <dbReference type="ARBA" id="ARBA00023242"/>
    </source>
</evidence>
<keyword evidence="6" id="KW-0804">Transcription</keyword>
<sequence length="1070" mass="117236">MDKNDEEGCGRCHEASSVDSSVLVGGLRPSPRDVTLPYWPCLPLAPPPLHPPPMAGLACHEEGECFLAEKQLKKTKRIRTRVDAGEPRNPYSAAPAFASVGGLSSNALCISVDSAVLSGPVTAPGGAYSCAPHYNLPQTWWRPPNNFYHSTLQHPMTYCATAGAAVQPLPLVHYITQPQQPLPHYLVTARQRQGAATAAMLSELFAGHNKNNPPTSLESMGILDKLASGGADATALLRSPGPDNVLLREILQGRKRDIMTLDDLEAARALHQNINNNNSPVYKTGATNLELTNADSSADEATREHNMSHDSAVEDDDIQCDSGDAADVTDVAESGGGSPDSSGADCGSGSAASGGDSKKNRLESIVSVMRSSPPPPLITSANASINGCKKRKLYLPQQHEARQQNEPSSDSATPSVSGSPVSPPASPLPPGSKSRKLDDRDDEDIQEIEDEATDLQIDLSLRSEARLRSPTSPDLPRASSPKPQVSINGDLRNETSSNYLLDYAKHLFSTRTHQNLQHQRNVSVVQDLHNSSQDFSQKLSLLRSLGGEPGTPGGGNTSELETLADLLKTEITASLSLIIDSIVNKFVQQRKLMMKQNENTVPELPFSAADFSTPRNLKINVSRPNGLHPPTSLPQMRPITSESNFNSLNLPPHLRPQLYKPPAHLFNTSLPSVPIGKTSPVSLQEPEQDEALSLVVTPKKKRHKVTDSRLTPRTVGRLLEDLPRYPQMTPTSGNSSPRYNSPPSPPPQPALPPHSLTHTLQHTLHHPHMHPNRPNPFHQPPPPLLPVSLPTSVAIPNPSLHDSGLLYSGVYYNRGPPSPPDNCREESKFPSSQESKFPANSHLPPHPPPHPLLHPAFLAASSPDSFSHFLKGNDDRGSDCSPADVGAFDQHPLSFYADREYPFFGPSTAHSSTLTPMHLRKAKLMFFYVRYPSSSVLKTFFPDIKFNKNNTAQLVKWFSNFREFYYIQMEKHARQALSEGAKNADDLTVTIDSELIRVLNLHYNRNNHLEQIPGHFRFVTEQTLKEFFKAIQDGKDSESSWKKAIYKVIARLDESVPDYFKSPTFLEQLE</sequence>
<dbReference type="FunFam" id="1.10.10.500:FF:000002">
    <property type="entry name" value="Prospero homeobox 3"/>
    <property type="match status" value="1"/>
</dbReference>
<comment type="subcellular location">
    <subcellularLocation>
        <location evidence="1">Nucleus</location>
    </subcellularLocation>
</comment>
<dbReference type="Proteomes" id="UP000694843">
    <property type="component" value="Unplaced"/>
</dbReference>
<dbReference type="GO" id="GO:0000981">
    <property type="term" value="F:DNA-binding transcription factor activity, RNA polymerase II-specific"/>
    <property type="evidence" value="ECO:0007669"/>
    <property type="project" value="TreeGrafter"/>
</dbReference>
<evidence type="ECO:0000256" key="1">
    <source>
        <dbReference type="ARBA" id="ARBA00004123"/>
    </source>
</evidence>
<keyword evidence="4 12" id="KW-0238">DNA-binding</keyword>
<dbReference type="PANTHER" id="PTHR12198">
    <property type="entry name" value="HOMEOBOX PROTEIN PROSPERO/PROX-1/CEH-26"/>
    <property type="match status" value="1"/>
</dbReference>
<evidence type="ECO:0000313" key="11">
    <source>
        <dbReference type="Proteomes" id="UP000694843"/>
    </source>
</evidence>
<proteinExistence type="predicted"/>
<gene>
    <name evidence="12" type="primary">LOC108674803</name>
</gene>
<dbReference type="CTD" id="41363"/>
<dbReference type="GO" id="GO:0048468">
    <property type="term" value="P:cell development"/>
    <property type="evidence" value="ECO:0007669"/>
    <property type="project" value="UniProtKB-ARBA"/>
</dbReference>
<feature type="compositionally biased region" description="Low complexity" evidence="9">
    <location>
        <begin position="339"/>
        <end position="355"/>
    </location>
</feature>
<dbReference type="InterPro" id="IPR037131">
    <property type="entry name" value="Homeo_prospero_dom_sf"/>
</dbReference>
<dbReference type="InterPro" id="IPR039350">
    <property type="entry name" value="Prospero_homeodomain"/>
</dbReference>
<dbReference type="PROSITE" id="PS51818">
    <property type="entry name" value="HOMEO_PROSPERO"/>
    <property type="match status" value="1"/>
</dbReference>
<dbReference type="GO" id="GO:0000978">
    <property type="term" value="F:RNA polymerase II cis-regulatory region sequence-specific DNA binding"/>
    <property type="evidence" value="ECO:0007669"/>
    <property type="project" value="TreeGrafter"/>
</dbReference>
<dbReference type="KEGG" id="hazt:108674803"/>
<dbReference type="SUPFAM" id="SSF46689">
    <property type="entry name" value="Homeodomain-like"/>
    <property type="match status" value="1"/>
</dbReference>
<feature type="domain" description="Prospero" evidence="10">
    <location>
        <begin position="911"/>
        <end position="1070"/>
    </location>
</feature>
<evidence type="ECO:0000256" key="4">
    <source>
        <dbReference type="ARBA" id="ARBA00023125"/>
    </source>
</evidence>
<reference evidence="12" key="1">
    <citation type="submission" date="2025-08" db="UniProtKB">
        <authorList>
            <consortium name="RefSeq"/>
        </authorList>
    </citation>
    <scope>IDENTIFICATION</scope>
    <source>
        <tissue evidence="12">Whole organism</tissue>
    </source>
</reference>
<dbReference type="RefSeq" id="XP_047738692.1">
    <property type="nucleotide sequence ID" value="XM_047882736.1"/>
</dbReference>
<organism evidence="11 12">
    <name type="scientific">Hyalella azteca</name>
    <name type="common">Amphipod</name>
    <dbReference type="NCBI Taxonomy" id="294128"/>
    <lineage>
        <taxon>Eukaryota</taxon>
        <taxon>Metazoa</taxon>
        <taxon>Ecdysozoa</taxon>
        <taxon>Arthropoda</taxon>
        <taxon>Crustacea</taxon>
        <taxon>Multicrustacea</taxon>
        <taxon>Malacostraca</taxon>
        <taxon>Eumalacostraca</taxon>
        <taxon>Peracarida</taxon>
        <taxon>Amphipoda</taxon>
        <taxon>Senticaudata</taxon>
        <taxon>Talitrida</taxon>
        <taxon>Talitroidea</taxon>
        <taxon>Hyalellidae</taxon>
        <taxon>Hyalella</taxon>
    </lineage>
</organism>
<evidence type="ECO:0000259" key="10">
    <source>
        <dbReference type="PROSITE" id="PS51818"/>
    </source>
</evidence>
<evidence type="ECO:0000256" key="8">
    <source>
        <dbReference type="ARBA" id="ARBA00067423"/>
    </source>
</evidence>
<feature type="compositionally biased region" description="Low complexity" evidence="9">
    <location>
        <begin position="411"/>
        <end position="420"/>
    </location>
</feature>
<name>A0A979FQI0_HYAAZ</name>
<evidence type="ECO:0000313" key="12">
    <source>
        <dbReference type="RefSeq" id="XP_047738692.1"/>
    </source>
</evidence>
<feature type="compositionally biased region" description="Pro residues" evidence="9">
    <location>
        <begin position="773"/>
        <end position="785"/>
    </location>
</feature>
<dbReference type="AlphaFoldDB" id="A0A979FQI0"/>
<feature type="compositionally biased region" description="Low complexity" evidence="9">
    <location>
        <begin position="753"/>
        <end position="762"/>
    </location>
</feature>
<dbReference type="GO" id="GO:0005634">
    <property type="term" value="C:nucleus"/>
    <property type="evidence" value="ECO:0007669"/>
    <property type="project" value="UniProtKB-SubCell"/>
</dbReference>
<dbReference type="Pfam" id="PF05044">
    <property type="entry name" value="HPD"/>
    <property type="match status" value="1"/>
</dbReference>
<evidence type="ECO:0000256" key="2">
    <source>
        <dbReference type="ARBA" id="ARBA00022473"/>
    </source>
</evidence>
<dbReference type="InterPro" id="IPR023082">
    <property type="entry name" value="Homeo_prospero_dom"/>
</dbReference>
<feature type="compositionally biased region" description="Acidic residues" evidence="9">
    <location>
        <begin position="440"/>
        <end position="453"/>
    </location>
</feature>
<evidence type="ECO:0000256" key="9">
    <source>
        <dbReference type="SAM" id="MobiDB-lite"/>
    </source>
</evidence>
<evidence type="ECO:0000256" key="5">
    <source>
        <dbReference type="ARBA" id="ARBA00023155"/>
    </source>
</evidence>
<dbReference type="InterPro" id="IPR009057">
    <property type="entry name" value="Homeodomain-like_sf"/>
</dbReference>
<evidence type="ECO:0000256" key="3">
    <source>
        <dbReference type="ARBA" id="ARBA00023015"/>
    </source>
</evidence>
<dbReference type="GeneID" id="108674803"/>
<feature type="compositionally biased region" description="Basic and acidic residues" evidence="9">
    <location>
        <begin position="300"/>
        <end position="312"/>
    </location>
</feature>
<accession>A0A979FQI0</accession>
<feature type="region of interest" description="Disordered" evidence="9">
    <location>
        <begin position="398"/>
        <end position="491"/>
    </location>
</feature>
<keyword evidence="2" id="KW-0217">Developmental protein</keyword>
<dbReference type="OrthoDB" id="10038576at2759"/>
<dbReference type="PANTHER" id="PTHR12198:SF0">
    <property type="entry name" value="HOMEOBOX PROTEIN PROSPERO"/>
    <property type="match status" value="1"/>
</dbReference>
<keyword evidence="5 12" id="KW-0371">Homeobox</keyword>
<dbReference type="Gene3D" id="1.10.10.500">
    <property type="entry name" value="Homeo-prospero domain"/>
    <property type="match status" value="1"/>
</dbReference>
<feature type="compositionally biased region" description="Pro residues" evidence="9">
    <location>
        <begin position="421"/>
        <end position="430"/>
    </location>
</feature>
<protein>
    <recommendedName>
        <fullName evidence="8">Homeobox protein prospero</fullName>
    </recommendedName>
</protein>
<feature type="region of interest" description="Disordered" evidence="9">
    <location>
        <begin position="811"/>
        <end position="854"/>
    </location>
</feature>
<dbReference type="GO" id="GO:0010001">
    <property type="term" value="P:glial cell differentiation"/>
    <property type="evidence" value="ECO:0007669"/>
    <property type="project" value="UniProtKB-ARBA"/>
</dbReference>
<feature type="compositionally biased region" description="Pro residues" evidence="9">
    <location>
        <begin position="740"/>
        <end position="752"/>
    </location>
</feature>
<keyword evidence="7" id="KW-0539">Nucleus</keyword>
<evidence type="ECO:0000256" key="6">
    <source>
        <dbReference type="ARBA" id="ARBA00023163"/>
    </source>
</evidence>
<feature type="region of interest" description="Disordered" evidence="9">
    <location>
        <begin position="677"/>
        <end position="789"/>
    </location>
</feature>
<keyword evidence="11" id="KW-1185">Reference proteome</keyword>
<feature type="region of interest" description="Disordered" evidence="9">
    <location>
        <begin position="295"/>
        <end position="359"/>
    </location>
</feature>